<evidence type="ECO:0000259" key="2">
    <source>
        <dbReference type="Pfam" id="PF09347"/>
    </source>
</evidence>
<organism evidence="3 4">
    <name type="scientific">Hasllibacter halocynthiae</name>
    <dbReference type="NCBI Taxonomy" id="595589"/>
    <lineage>
        <taxon>Bacteria</taxon>
        <taxon>Pseudomonadati</taxon>
        <taxon>Pseudomonadota</taxon>
        <taxon>Alphaproteobacteria</taxon>
        <taxon>Rhodobacterales</taxon>
        <taxon>Roseobacteraceae</taxon>
        <taxon>Hasllibacter</taxon>
    </lineage>
</organism>
<keyword evidence="4" id="KW-1185">Reference proteome</keyword>
<evidence type="ECO:0000313" key="4">
    <source>
        <dbReference type="Proteomes" id="UP000238801"/>
    </source>
</evidence>
<feature type="region of interest" description="Disordered" evidence="1">
    <location>
        <begin position="265"/>
        <end position="286"/>
    </location>
</feature>
<accession>A0A2T0X155</accession>
<dbReference type="Pfam" id="PF09347">
    <property type="entry name" value="DUF1989"/>
    <property type="match status" value="1"/>
</dbReference>
<sequence>MTEPARSRTPPPPDAALRRAAPAVPVYTAGTLASPGIAAYRAAIAAAKPAEAVAVPPREARALRVPAGQGFRITCIEGPQVGDLNLFSTDWSEQFWSGKTRALHGTHLSTGDRLWSSLPTLRPMATIVEDSLDWYGFDEDGCSVHDVIGTRCDPYTANLLSGGQYHHCCHSNLTRAIMAEGFHRDMAEGLVHDVLNVFMATGFDAEGRYVMKASPVRPGDHIAFLAEIDLVAVLSTCPGGDCGQGHSSDAAACHPLLLERLKGAAPAGWAPPPRNGYDRSHGQMTS</sequence>
<dbReference type="Proteomes" id="UP000238801">
    <property type="component" value="Unassembled WGS sequence"/>
</dbReference>
<gene>
    <name evidence="3" type="ORF">BCF33_1531</name>
</gene>
<name>A0A2T0X155_9RHOB</name>
<reference evidence="3 4" key="1">
    <citation type="submission" date="2018-03" db="EMBL/GenBank/DDBJ databases">
        <title>Genomic Encyclopedia of Archaeal and Bacterial Type Strains, Phase II (KMG-II): from individual species to whole genera.</title>
        <authorList>
            <person name="Goeker M."/>
        </authorList>
    </citation>
    <scope>NUCLEOTIDE SEQUENCE [LARGE SCALE GENOMIC DNA]</scope>
    <source>
        <strain evidence="3 4">DSM 29318</strain>
    </source>
</reference>
<comment type="caution">
    <text evidence="3">The sequence shown here is derived from an EMBL/GenBank/DDBJ whole genome shotgun (WGS) entry which is preliminary data.</text>
</comment>
<proteinExistence type="predicted"/>
<evidence type="ECO:0000256" key="1">
    <source>
        <dbReference type="SAM" id="MobiDB-lite"/>
    </source>
</evidence>
<dbReference type="RefSeq" id="WP_106160356.1">
    <property type="nucleotide sequence ID" value="NZ_PVTT01000002.1"/>
</dbReference>
<dbReference type="OrthoDB" id="9792415at2"/>
<dbReference type="EMBL" id="PVTT01000002">
    <property type="protein sequence ID" value="PRY92678.1"/>
    <property type="molecule type" value="Genomic_DNA"/>
</dbReference>
<dbReference type="AlphaFoldDB" id="A0A2T0X155"/>
<dbReference type="InterPro" id="IPR018959">
    <property type="entry name" value="DUF1989"/>
</dbReference>
<feature type="compositionally biased region" description="Basic and acidic residues" evidence="1">
    <location>
        <begin position="276"/>
        <end position="286"/>
    </location>
</feature>
<dbReference type="PANTHER" id="PTHR31527">
    <property type="entry name" value="RE64534P"/>
    <property type="match status" value="1"/>
</dbReference>
<dbReference type="PANTHER" id="PTHR31527:SF0">
    <property type="entry name" value="RE64534P"/>
    <property type="match status" value="1"/>
</dbReference>
<evidence type="ECO:0000313" key="3">
    <source>
        <dbReference type="EMBL" id="PRY92678.1"/>
    </source>
</evidence>
<protein>
    <recommendedName>
        <fullName evidence="2">DUF1989 domain-containing protein</fullName>
    </recommendedName>
</protein>
<feature type="domain" description="DUF1989" evidence="2">
    <location>
        <begin position="55"/>
        <end position="231"/>
    </location>
</feature>